<dbReference type="SUPFAM" id="SSF81665">
    <property type="entry name" value="Calcium ATPase, transmembrane domain M"/>
    <property type="match status" value="1"/>
</dbReference>
<comment type="similarity">
    <text evidence="2">Belongs to the cation transport ATPase (P-type) (TC 3.A.3) family. Type IIA subfamily.</text>
</comment>
<feature type="domain" description="Cation-transporting P-type ATPase N-terminal" evidence="11">
    <location>
        <begin position="2"/>
        <end position="75"/>
    </location>
</feature>
<dbReference type="PRINTS" id="PR00119">
    <property type="entry name" value="CATATPASE"/>
</dbReference>
<name>A0ABS5XLA6_9GAMM</name>
<comment type="caution">
    <text evidence="12">The sequence shown here is derived from an EMBL/GenBank/DDBJ whole genome shotgun (WGS) entry which is preliminary data.</text>
</comment>
<keyword evidence="7" id="KW-1278">Translocase</keyword>
<proteinExistence type="inferred from homology"/>
<dbReference type="InterPro" id="IPR006068">
    <property type="entry name" value="ATPase_P-typ_cation-transptr_C"/>
</dbReference>
<dbReference type="SMART" id="SM00831">
    <property type="entry name" value="Cation_ATPase_N"/>
    <property type="match status" value="1"/>
</dbReference>
<dbReference type="InterPro" id="IPR059000">
    <property type="entry name" value="ATPase_P-type_domA"/>
</dbReference>
<dbReference type="InterPro" id="IPR004014">
    <property type="entry name" value="ATPase_P-typ_cation-transptr_N"/>
</dbReference>
<dbReference type="InterPro" id="IPR050510">
    <property type="entry name" value="Cation_transp_ATPase_P-type"/>
</dbReference>
<dbReference type="Pfam" id="PF00122">
    <property type="entry name" value="E1-E2_ATPase"/>
    <property type="match status" value="1"/>
</dbReference>
<protein>
    <submittedName>
        <fullName evidence="12">Cation-transporting P-type ATPase</fullName>
    </submittedName>
</protein>
<reference evidence="12 13" key="1">
    <citation type="submission" date="2021-04" db="EMBL/GenBank/DDBJ databases">
        <title>Pseudomonas boanensis sp. nov., a bacterium isolated from river water used for household purposes in Boane District, Mozambique.</title>
        <authorList>
            <person name="Nicklasson M."/>
            <person name="Martin-Rodriguez A.J."/>
            <person name="Thorell K."/>
            <person name="Neves L."/>
            <person name="Mussagy A."/>
            <person name="Rydberg H.A."/>
            <person name="Hernroth B."/>
            <person name="Svensson-Stadler L."/>
            <person name="Sjoling A."/>
        </authorList>
    </citation>
    <scope>NUCLEOTIDE SEQUENCE [LARGE SCALE GENOMIC DNA]</scope>
    <source>
        <strain evidence="12 13">DB1</strain>
    </source>
</reference>
<dbReference type="SFLD" id="SFLDF00027">
    <property type="entry name" value="p-type_atpase"/>
    <property type="match status" value="1"/>
</dbReference>
<evidence type="ECO:0000256" key="7">
    <source>
        <dbReference type="ARBA" id="ARBA00022967"/>
    </source>
</evidence>
<keyword evidence="9 10" id="KW-0472">Membrane</keyword>
<feature type="transmembrane region" description="Helical" evidence="10">
    <location>
        <begin position="818"/>
        <end position="837"/>
    </location>
</feature>
<dbReference type="Pfam" id="PF13246">
    <property type="entry name" value="Cation_ATPase"/>
    <property type="match status" value="1"/>
</dbReference>
<gene>
    <name evidence="12" type="ORF">J7302_20330</name>
</gene>
<dbReference type="PANTHER" id="PTHR43294">
    <property type="entry name" value="SODIUM/POTASSIUM-TRANSPORTING ATPASE SUBUNIT ALPHA"/>
    <property type="match status" value="1"/>
</dbReference>
<feature type="transmembrane region" description="Helical" evidence="10">
    <location>
        <begin position="85"/>
        <end position="102"/>
    </location>
</feature>
<evidence type="ECO:0000256" key="9">
    <source>
        <dbReference type="ARBA" id="ARBA00023136"/>
    </source>
</evidence>
<dbReference type="SUPFAM" id="SSF81653">
    <property type="entry name" value="Calcium ATPase, transduction domain A"/>
    <property type="match status" value="1"/>
</dbReference>
<sequence length="883" mass="95935">MKIQALSPAQALVSLKSSEDGLAEAEAARRLEFFQPNRIQHVQRVPWWRRLLAGFTHFLAIVLWLAALLAFFAEWSDPGKGMATLGVAIICVILINASFSYWQEHRAERSILALERLMPDTVRVMRDGRLRKLKRAELVPGDVLLLSAGDDVPADCRVIEAFDVRVNTATLTGESYPVARDAVPTDTSDLIHCRNILLAGTSLASGEARALVYATGMRTEFGHIAQLMQTGGEVESPLQLQINRLSRLIAMLAVLLGVLFFGLGQWVGLGFWNSFLFGIGIIVANVPEGLLPTVTLALAIGAQRMAARQALIRNLPSVETLGSATVICTDKTGTLTQNRMEARLAVYAGTDIDLTAGQVALPATLVAVAALCQTLQPGEVDGQQTLVGDPLEEALLRMAENAGAAQAIPRVDELPFSAERRMLSTLHRSEQGLVLYSKGALEALLPIATRVQTALGESPLDETQRNQWRNAEHRLADRGLRVLAFAFRPVAEGYERDQLEREMVLIGLVGLEDPPRPEVPSAVRRCRAAGIRVLMVTGDHPRTGVAVAREIGLAEGQPTVITGTMLAAMSHSQLSLALEARELIFARVNPEQKLLIVKELQAKGETVAVTGDGVNDAPALRQGDIGIAMGLSGSDAAREASDMVLLDDNFASIVAAVEEGRAVFQNIRRFMTYILTSNVPEIVPYLAFVLFRIPLPLTVVQILAVDLGTDMLPALGLGAERPDAEIMQRPPPARHERLLDRRLLARAYLVLGPMEAAAALAAFFYVLDAGGWQYGVLLPADAPLYQAATTACLSAIVVMQMVNLFLCRSERGRAFGSGWPNGLIWAGLAFEVVLILLIDYTQLGNWLFGTEPLSARVWLFMLPFALGMVLLEGLRKVAVARRR</sequence>
<feature type="transmembrane region" description="Helical" evidence="10">
    <location>
        <begin position="787"/>
        <end position="806"/>
    </location>
</feature>
<keyword evidence="8 10" id="KW-1133">Transmembrane helix</keyword>
<evidence type="ECO:0000259" key="11">
    <source>
        <dbReference type="SMART" id="SM00831"/>
    </source>
</evidence>
<dbReference type="SFLD" id="SFLDS00003">
    <property type="entry name" value="Haloacid_Dehalogenase"/>
    <property type="match status" value="1"/>
</dbReference>
<evidence type="ECO:0000313" key="13">
    <source>
        <dbReference type="Proteomes" id="UP001519667"/>
    </source>
</evidence>
<dbReference type="InterPro" id="IPR036412">
    <property type="entry name" value="HAD-like_sf"/>
</dbReference>
<dbReference type="Pfam" id="PF00689">
    <property type="entry name" value="Cation_ATPase_C"/>
    <property type="match status" value="1"/>
</dbReference>
<keyword evidence="13" id="KW-1185">Reference proteome</keyword>
<keyword evidence="3" id="KW-1003">Cell membrane</keyword>
<keyword evidence="5" id="KW-0547">Nucleotide-binding</keyword>
<evidence type="ECO:0000256" key="8">
    <source>
        <dbReference type="ARBA" id="ARBA00022989"/>
    </source>
</evidence>
<accession>A0ABS5XLA6</accession>
<feature type="transmembrane region" description="Helical" evidence="10">
    <location>
        <begin position="275"/>
        <end position="300"/>
    </location>
</feature>
<organism evidence="12 13">
    <name type="scientific">Metapseudomonas boanensis</name>
    <dbReference type="NCBI Taxonomy" id="2822138"/>
    <lineage>
        <taxon>Bacteria</taxon>
        <taxon>Pseudomonadati</taxon>
        <taxon>Pseudomonadota</taxon>
        <taxon>Gammaproteobacteria</taxon>
        <taxon>Pseudomonadales</taxon>
        <taxon>Pseudomonadaceae</taxon>
        <taxon>Metapseudomonas</taxon>
    </lineage>
</organism>
<evidence type="ECO:0000256" key="5">
    <source>
        <dbReference type="ARBA" id="ARBA00022741"/>
    </source>
</evidence>
<evidence type="ECO:0000256" key="1">
    <source>
        <dbReference type="ARBA" id="ARBA00004651"/>
    </source>
</evidence>
<keyword evidence="4 10" id="KW-0812">Transmembrane</keyword>
<feature type="transmembrane region" description="Helical" evidence="10">
    <location>
        <begin position="248"/>
        <end position="269"/>
    </location>
</feature>
<evidence type="ECO:0000256" key="4">
    <source>
        <dbReference type="ARBA" id="ARBA00022692"/>
    </source>
</evidence>
<feature type="transmembrane region" description="Helical" evidence="10">
    <location>
        <begin position="51"/>
        <end position="73"/>
    </location>
</feature>
<dbReference type="PANTHER" id="PTHR43294:SF21">
    <property type="entry name" value="CATION TRANSPORTING ATPASE"/>
    <property type="match status" value="1"/>
</dbReference>
<dbReference type="Proteomes" id="UP001519667">
    <property type="component" value="Unassembled WGS sequence"/>
</dbReference>
<dbReference type="SFLD" id="SFLDG00002">
    <property type="entry name" value="C1.7:_P-type_atpase_like"/>
    <property type="match status" value="1"/>
</dbReference>
<dbReference type="NCBIfam" id="TIGR01494">
    <property type="entry name" value="ATPase_P-type"/>
    <property type="match status" value="2"/>
</dbReference>
<dbReference type="InterPro" id="IPR044492">
    <property type="entry name" value="P_typ_ATPase_HD_dom"/>
</dbReference>
<dbReference type="InterPro" id="IPR023214">
    <property type="entry name" value="HAD_sf"/>
</dbReference>
<evidence type="ECO:0000256" key="6">
    <source>
        <dbReference type="ARBA" id="ARBA00022840"/>
    </source>
</evidence>
<keyword evidence="6" id="KW-0067">ATP-binding</keyword>
<dbReference type="InterPro" id="IPR023299">
    <property type="entry name" value="ATPase_P-typ_cyto_dom_N"/>
</dbReference>
<evidence type="ECO:0000256" key="10">
    <source>
        <dbReference type="SAM" id="Phobius"/>
    </source>
</evidence>
<dbReference type="PRINTS" id="PR00120">
    <property type="entry name" value="HATPASE"/>
</dbReference>
<dbReference type="EMBL" id="JAGTIS010000013">
    <property type="protein sequence ID" value="MBT8768462.1"/>
    <property type="molecule type" value="Genomic_DNA"/>
</dbReference>
<evidence type="ECO:0000313" key="12">
    <source>
        <dbReference type="EMBL" id="MBT8768462.1"/>
    </source>
</evidence>
<comment type="subcellular location">
    <subcellularLocation>
        <location evidence="1">Cell membrane</location>
        <topology evidence="1">Multi-pass membrane protein</topology>
    </subcellularLocation>
</comment>
<dbReference type="Gene3D" id="2.70.150.10">
    <property type="entry name" value="Calcium-transporting ATPase, cytoplasmic transduction domain A"/>
    <property type="match status" value="1"/>
</dbReference>
<evidence type="ECO:0000256" key="2">
    <source>
        <dbReference type="ARBA" id="ARBA00005675"/>
    </source>
</evidence>
<dbReference type="Pfam" id="PF00690">
    <property type="entry name" value="Cation_ATPase_N"/>
    <property type="match status" value="1"/>
</dbReference>
<dbReference type="SUPFAM" id="SSF56784">
    <property type="entry name" value="HAD-like"/>
    <property type="match status" value="1"/>
</dbReference>
<dbReference type="InterPro" id="IPR001757">
    <property type="entry name" value="P_typ_ATPase"/>
</dbReference>
<dbReference type="Gene3D" id="1.20.1110.10">
    <property type="entry name" value="Calcium-transporting ATPase, transmembrane domain"/>
    <property type="match status" value="1"/>
</dbReference>
<dbReference type="SUPFAM" id="SSF81660">
    <property type="entry name" value="Metal cation-transporting ATPase, ATP-binding domain N"/>
    <property type="match status" value="1"/>
</dbReference>
<dbReference type="Gene3D" id="3.40.1110.10">
    <property type="entry name" value="Calcium-transporting ATPase, cytoplasmic domain N"/>
    <property type="match status" value="1"/>
</dbReference>
<dbReference type="InterPro" id="IPR023298">
    <property type="entry name" value="ATPase_P-typ_TM_dom_sf"/>
</dbReference>
<evidence type="ECO:0000256" key="3">
    <source>
        <dbReference type="ARBA" id="ARBA00022475"/>
    </source>
</evidence>
<dbReference type="RefSeq" id="WP_215378830.1">
    <property type="nucleotide sequence ID" value="NZ_JAGTIS010000013.1"/>
</dbReference>
<feature type="transmembrane region" description="Helical" evidence="10">
    <location>
        <begin position="743"/>
        <end position="767"/>
    </location>
</feature>
<dbReference type="PROSITE" id="PS00154">
    <property type="entry name" value="ATPASE_E1_E2"/>
    <property type="match status" value="1"/>
</dbReference>
<dbReference type="InterPro" id="IPR018303">
    <property type="entry name" value="ATPase_P-typ_P_site"/>
</dbReference>
<feature type="transmembrane region" description="Helical" evidence="10">
    <location>
        <begin position="857"/>
        <end position="874"/>
    </location>
</feature>
<dbReference type="Gene3D" id="3.40.50.1000">
    <property type="entry name" value="HAD superfamily/HAD-like"/>
    <property type="match status" value="1"/>
</dbReference>
<dbReference type="InterPro" id="IPR008250">
    <property type="entry name" value="ATPase_P-typ_transduc_dom_A_sf"/>
</dbReference>